<dbReference type="InterPro" id="IPR038561">
    <property type="entry name" value="SoxD_sf"/>
</dbReference>
<gene>
    <name evidence="2" type="ORF">ACFSKO_11850</name>
</gene>
<dbReference type="EMBL" id="JBHUII010000004">
    <property type="protein sequence ID" value="MFD2206316.1"/>
    <property type="molecule type" value="Genomic_DNA"/>
</dbReference>
<accession>A0ABW5BN80</accession>
<sequence length="132" mass="14857">MLYIKCPFCGDRDETEYHYGGEAHIARPENPDDLTDAEWAEYVFMRTNTKGVHRERWVHSDGCRRWFNVARNTVTNEIVSVYKTGEKPDLPVAATTKPATVKKSAPKKAAPKKAPARKSIAKKAPVKKKEGA</sequence>
<evidence type="ECO:0000313" key="3">
    <source>
        <dbReference type="Proteomes" id="UP001597294"/>
    </source>
</evidence>
<dbReference type="RefSeq" id="WP_380251775.1">
    <property type="nucleotide sequence ID" value="NZ_JBHUII010000004.1"/>
</dbReference>
<proteinExistence type="predicted"/>
<reference evidence="3" key="1">
    <citation type="journal article" date="2019" name="Int. J. Syst. Evol. Microbiol.">
        <title>The Global Catalogue of Microorganisms (GCM) 10K type strain sequencing project: providing services to taxonomists for standard genome sequencing and annotation.</title>
        <authorList>
            <consortium name="The Broad Institute Genomics Platform"/>
            <consortium name="The Broad Institute Genome Sequencing Center for Infectious Disease"/>
            <person name="Wu L."/>
            <person name="Ma J."/>
        </authorList>
    </citation>
    <scope>NUCLEOTIDE SEQUENCE [LARGE SCALE GENOMIC DNA]</scope>
    <source>
        <strain evidence="3">CGMCC 4.7192</strain>
    </source>
</reference>
<name>A0ABW5BN80_9PROT</name>
<evidence type="ECO:0000256" key="1">
    <source>
        <dbReference type="SAM" id="MobiDB-lite"/>
    </source>
</evidence>
<evidence type="ECO:0000313" key="2">
    <source>
        <dbReference type="EMBL" id="MFD2206316.1"/>
    </source>
</evidence>
<dbReference type="Gene3D" id="3.30.2270.10">
    <property type="entry name" value="Folate-binding superfamily"/>
    <property type="match status" value="1"/>
</dbReference>
<feature type="compositionally biased region" description="Basic residues" evidence="1">
    <location>
        <begin position="104"/>
        <end position="126"/>
    </location>
</feature>
<dbReference type="Pfam" id="PF04267">
    <property type="entry name" value="SoxD"/>
    <property type="match status" value="1"/>
</dbReference>
<feature type="region of interest" description="Disordered" evidence="1">
    <location>
        <begin position="87"/>
        <end position="132"/>
    </location>
</feature>
<dbReference type="Proteomes" id="UP001597294">
    <property type="component" value="Unassembled WGS sequence"/>
</dbReference>
<feature type="compositionally biased region" description="Low complexity" evidence="1">
    <location>
        <begin position="91"/>
        <end position="103"/>
    </location>
</feature>
<protein>
    <submittedName>
        <fullName evidence="2">Sarcosine oxidase subunit delta</fullName>
    </submittedName>
</protein>
<keyword evidence="3" id="KW-1185">Reference proteome</keyword>
<dbReference type="InterPro" id="IPR006279">
    <property type="entry name" value="SoxD"/>
</dbReference>
<comment type="caution">
    <text evidence="2">The sequence shown here is derived from an EMBL/GenBank/DDBJ whole genome shotgun (WGS) entry which is preliminary data.</text>
</comment>
<dbReference type="NCBIfam" id="TIGR01374">
    <property type="entry name" value="soxD"/>
    <property type="match status" value="1"/>
</dbReference>
<organism evidence="2 3">
    <name type="scientific">Kiloniella antarctica</name>
    <dbReference type="NCBI Taxonomy" id="1550907"/>
    <lineage>
        <taxon>Bacteria</taxon>
        <taxon>Pseudomonadati</taxon>
        <taxon>Pseudomonadota</taxon>
        <taxon>Alphaproteobacteria</taxon>
        <taxon>Rhodospirillales</taxon>
        <taxon>Kiloniellaceae</taxon>
        <taxon>Kiloniella</taxon>
    </lineage>
</organism>